<comment type="function">
    <text evidence="12">Dol-P-Glc:Glc(2)Man(9)GlcNAc(2)-PP-Dol alpha-1,2-glucosyltransferase that operates in the biosynthetic pathway of dolichol-linked oligosaccharides, the glycan precursors employed in protein asparagine (N)-glycosylation. The assembly of dolichol-linked oligosaccharides begins on the cytosolic side of the endoplasmic reticulum membrane and finishes in its lumen. The sequential addition of sugars to dolichol pyrophosphate produces dolichol-linked oligosaccharides containing fourteen sugars, including two GlcNAcs, nine mannoses and three glucoses. Once assembled, the oligosaccharide is transferred from the lipid to nascent proteins by oligosaccharyltransferases. In the lumen of the endoplasmic reticulum, adds the third and last glucose residue from dolichyl phosphate glucose (Dol-P-Glc) onto the lipid-linked oligosaccharide intermediate Glc(2)Man(9)GlcNAc(2)-PP-Dol to produce Glc(3)Man(9)GlcNAc(2)-PP-Dol.</text>
</comment>
<protein>
    <recommendedName>
        <fullName evidence="5 14">Dol-P-Glc:Glc(2)Man(9)GlcNAc(2)-PP-Dol alpha-1,2-glucosyltransferase</fullName>
        <ecNumber evidence="4 14">2.4.1.256</ecNumber>
    </recommendedName>
</protein>
<evidence type="ECO:0000256" key="6">
    <source>
        <dbReference type="ARBA" id="ARBA00022676"/>
    </source>
</evidence>
<comment type="catalytic activity">
    <reaction evidence="13">
        <text>an alpha-D-Glc-(1-&gt;3)-alpha-D-Glc-(1-&gt;3)-alpha-D-Man-(1-&gt;2)-alpha-D-Man-(1-&gt;2)-alpha-D-Man-(1-&gt;3)-[alpha-D-Man-(1-&gt;2)-alpha-D-Man-(1-&gt;3)-[alpha-D-Man-(1-&gt;2)-alpha-D-Man-(1-&gt;6)]-alpha-D-Man-(1-&gt;6)]-beta-D-Man-(1-&gt;4)-beta-D-GlcNAc-(1-&gt;4)-alpha-D-GlcNAc-diphospho-di-trans,poly-cis-dolichol + a di-trans,poly-cis-dolichyl beta-D-glucosyl phosphate = a alpha-D-Glc-(1-&gt;2)-alpha-D-Glc-(1-&gt;3)-alpha-D-Glc-(1-&gt;3)-alpha-D-Man-(1-&gt;2)-alpha-D-Man-(1-&gt;2)-alpha-D-Man-(1-&gt;3)-[alpha-D-Man-(1-&gt;2)-alpha-D-Man-(1-&gt;3)-[alpha-D-Man-(1-&gt;2)-alpha-D-Man-(1-&gt;6)]-alpha-D-Man-(1-&gt;6)]-beta-D-Man-(1-&gt;4)-beta-D-GlcNAc-(1-&gt;4)-alpha-D-GlcNAc-diphospho-di-trans,poly-cis-dolichol + a di-trans,poly-cis-dolichyl phosphate + H(+)</text>
        <dbReference type="Rhea" id="RHEA:29543"/>
        <dbReference type="Rhea" id="RHEA-COMP:19498"/>
        <dbReference type="Rhea" id="RHEA-COMP:19502"/>
        <dbReference type="Rhea" id="RHEA-COMP:19512"/>
        <dbReference type="Rhea" id="RHEA-COMP:19522"/>
        <dbReference type="ChEBI" id="CHEBI:15378"/>
        <dbReference type="ChEBI" id="CHEBI:57525"/>
        <dbReference type="ChEBI" id="CHEBI:57683"/>
        <dbReference type="ChEBI" id="CHEBI:132522"/>
        <dbReference type="ChEBI" id="CHEBI:132523"/>
        <dbReference type="EC" id="2.4.1.256"/>
    </reaction>
    <physiologicalReaction direction="left-to-right" evidence="13">
        <dbReference type="Rhea" id="RHEA:29544"/>
    </physiologicalReaction>
</comment>
<proteinExistence type="inferred from homology"/>
<gene>
    <name evidence="15" type="ORF">BPAG_LOCUS8784</name>
</gene>
<feature type="transmembrane region" description="Helical" evidence="14">
    <location>
        <begin position="406"/>
        <end position="428"/>
    </location>
</feature>
<dbReference type="PIRSF" id="PIRSF028810">
    <property type="entry name" value="Alpha1_2_glucosyltferase_Alg10"/>
    <property type="match status" value="1"/>
</dbReference>
<comment type="caution">
    <text evidence="14">Lacks conserved residue(s) required for the propagation of feature annotation.</text>
</comment>
<dbReference type="Proteomes" id="UP000278627">
    <property type="component" value="Unassembled WGS sequence"/>
</dbReference>
<evidence type="ECO:0000256" key="1">
    <source>
        <dbReference type="ARBA" id="ARBA00004477"/>
    </source>
</evidence>
<evidence type="ECO:0000256" key="13">
    <source>
        <dbReference type="ARBA" id="ARBA00048064"/>
    </source>
</evidence>
<feature type="transmembrane region" description="Helical" evidence="14">
    <location>
        <begin position="366"/>
        <end position="385"/>
    </location>
</feature>
<accession>A0A0N4TKF8</accession>
<keyword evidence="7" id="KW-0808">Transferase</keyword>
<comment type="pathway">
    <text evidence="2">Protein modification; protein glycosylation.</text>
</comment>
<reference evidence="15 16" key="2">
    <citation type="submission" date="2018-11" db="EMBL/GenBank/DDBJ databases">
        <authorList>
            <consortium name="Pathogen Informatics"/>
        </authorList>
    </citation>
    <scope>NUCLEOTIDE SEQUENCE [LARGE SCALE GENOMIC DNA]</scope>
</reference>
<feature type="transmembrane region" description="Helical" evidence="14">
    <location>
        <begin position="21"/>
        <end position="47"/>
    </location>
</feature>
<keyword evidence="11 14" id="KW-0472">Membrane</keyword>
<feature type="transmembrane region" description="Helical" evidence="14">
    <location>
        <begin position="260"/>
        <end position="278"/>
    </location>
</feature>
<evidence type="ECO:0000256" key="7">
    <source>
        <dbReference type="ARBA" id="ARBA00022679"/>
    </source>
</evidence>
<evidence type="ECO:0000256" key="10">
    <source>
        <dbReference type="ARBA" id="ARBA00022989"/>
    </source>
</evidence>
<feature type="transmembrane region" description="Helical" evidence="14">
    <location>
        <begin position="298"/>
        <end position="319"/>
    </location>
</feature>
<keyword evidence="8 14" id="KW-0812">Transmembrane</keyword>
<dbReference type="WBParaSite" id="BPAG_0000882201-mRNA-1">
    <property type="protein sequence ID" value="BPAG_0000882201-mRNA-1"/>
    <property type="gene ID" value="BPAG_0000882201"/>
</dbReference>
<dbReference type="STRING" id="6280.A0A0N4TKF8"/>
<reference evidence="17" key="1">
    <citation type="submission" date="2017-02" db="UniProtKB">
        <authorList>
            <consortium name="WormBaseParasite"/>
        </authorList>
    </citation>
    <scope>IDENTIFICATION</scope>
</reference>
<evidence type="ECO:0000256" key="12">
    <source>
        <dbReference type="ARBA" id="ARBA00044727"/>
    </source>
</evidence>
<evidence type="ECO:0000256" key="2">
    <source>
        <dbReference type="ARBA" id="ARBA00004922"/>
    </source>
</evidence>
<dbReference type="AlphaFoldDB" id="A0A0N4TKF8"/>
<dbReference type="InterPro" id="IPR016900">
    <property type="entry name" value="Alg10"/>
</dbReference>
<keyword evidence="6 14" id="KW-0328">Glycosyltransferase</keyword>
<dbReference type="PANTHER" id="PTHR12989:SF10">
    <property type="entry name" value="DOL-P-GLC:GLC(2)MAN(9)GLCNAC(2)-PP-DOL ALPHA-1,2-GLUCOSYLTRANSFERASE-RELATED"/>
    <property type="match status" value="1"/>
</dbReference>
<feature type="transmembrane region" description="Helical" evidence="14">
    <location>
        <begin position="130"/>
        <end position="154"/>
    </location>
</feature>
<comment type="subcellular location">
    <subcellularLocation>
        <location evidence="1">Endoplasmic reticulum membrane</location>
        <topology evidence="1">Multi-pass membrane protein</topology>
    </subcellularLocation>
</comment>
<evidence type="ECO:0000256" key="3">
    <source>
        <dbReference type="ARBA" id="ARBA00010600"/>
    </source>
</evidence>
<dbReference type="GO" id="GO:0106073">
    <property type="term" value="F:dolichyl pyrophosphate Glc2Man9GlcNAc2 alpha-1,2-glucosyltransferase activity"/>
    <property type="evidence" value="ECO:0007669"/>
    <property type="project" value="UniProtKB-UniRule"/>
</dbReference>
<feature type="transmembrane region" description="Helical" evidence="14">
    <location>
        <begin position="340"/>
        <end position="360"/>
    </location>
</feature>
<dbReference type="GO" id="GO:0006488">
    <property type="term" value="P:dolichol-linked oligosaccharide biosynthetic process"/>
    <property type="evidence" value="ECO:0007669"/>
    <property type="project" value="UniProtKB-UniRule"/>
</dbReference>
<evidence type="ECO:0000256" key="5">
    <source>
        <dbReference type="ARBA" id="ARBA00018512"/>
    </source>
</evidence>
<feature type="transmembrane region" description="Helical" evidence="14">
    <location>
        <begin position="188"/>
        <end position="205"/>
    </location>
</feature>
<keyword evidence="9" id="KW-0256">Endoplasmic reticulum</keyword>
<dbReference type="Pfam" id="PF04922">
    <property type="entry name" value="DIE2_ALG10"/>
    <property type="match status" value="1"/>
</dbReference>
<evidence type="ECO:0000313" key="16">
    <source>
        <dbReference type="Proteomes" id="UP000278627"/>
    </source>
</evidence>
<evidence type="ECO:0000256" key="11">
    <source>
        <dbReference type="ARBA" id="ARBA00023136"/>
    </source>
</evidence>
<comment type="similarity">
    <text evidence="3 14">Belongs to the ALG10 glucosyltransferase family.</text>
</comment>
<evidence type="ECO:0000256" key="8">
    <source>
        <dbReference type="ARBA" id="ARBA00022692"/>
    </source>
</evidence>
<feature type="transmembrane region" description="Helical" evidence="14">
    <location>
        <begin position="225"/>
        <end position="248"/>
    </location>
</feature>
<evidence type="ECO:0000313" key="17">
    <source>
        <dbReference type="WBParaSite" id="BPAG_0000882201-mRNA-1"/>
    </source>
</evidence>
<sequence length="446" mass="52844">MPNINKEILTSRLQVELQFENLTFFFLDWFIGTFLGVLHSFLVNYVYKVVPEPYMDEIFHIDQARRFCALNFTWNPKITTPPALYVLSLPFFCGYERYTNSALIPFAFVGCMQFRQLFQKPFISKLNFRYLEFTLSSLIVLLLPVLFQSSLLYYTDLLSLTTLLWASSLQPSIFSSFIFAISICTRQTNIIWAAIYGLTHLFILFKKLNKGTSSIMILIRSLLRLWSLILLPIGFIIFFMLNGNSVVLGDRLAHQPVAHFMQICYFLIFLCFSSAPLLALSPKTYRSLGYIIRKPIKLLFSCLLFTCCVYFFTLQHPYLLADNRHFTFYIWRRWFLHHPYCKYITIILYIIALQLFSQMMEHIPRALTLLYILGTAAVLVPAHLLEPRYFIIPYIFWRLSYPERRFLVIILELIYEIIINAIVLYIFLYMPFEWLHEPGVKQRFMW</sequence>
<keyword evidence="10 14" id="KW-1133">Transmembrane helix</keyword>
<keyword evidence="16" id="KW-1185">Reference proteome</keyword>
<feature type="transmembrane region" description="Helical" evidence="14">
    <location>
        <begin position="160"/>
        <end position="181"/>
    </location>
</feature>
<name>A0A0N4TKF8_BRUPA</name>
<dbReference type="EMBL" id="UZAD01013141">
    <property type="protein sequence ID" value="VDN89970.1"/>
    <property type="molecule type" value="Genomic_DNA"/>
</dbReference>
<evidence type="ECO:0000256" key="14">
    <source>
        <dbReference type="PIRNR" id="PIRNR028810"/>
    </source>
</evidence>
<evidence type="ECO:0000256" key="9">
    <source>
        <dbReference type="ARBA" id="ARBA00022824"/>
    </source>
</evidence>
<organism evidence="17">
    <name type="scientific">Brugia pahangi</name>
    <name type="common">Filarial nematode worm</name>
    <dbReference type="NCBI Taxonomy" id="6280"/>
    <lineage>
        <taxon>Eukaryota</taxon>
        <taxon>Metazoa</taxon>
        <taxon>Ecdysozoa</taxon>
        <taxon>Nematoda</taxon>
        <taxon>Chromadorea</taxon>
        <taxon>Rhabditida</taxon>
        <taxon>Spirurina</taxon>
        <taxon>Spiruromorpha</taxon>
        <taxon>Filarioidea</taxon>
        <taxon>Onchocercidae</taxon>
        <taxon>Brugia</taxon>
    </lineage>
</organism>
<evidence type="ECO:0000313" key="15">
    <source>
        <dbReference type="EMBL" id="VDN89970.1"/>
    </source>
</evidence>
<dbReference type="EC" id="2.4.1.256" evidence="4 14"/>
<dbReference type="PANTHER" id="PTHR12989">
    <property type="entry name" value="ALPHA-1,2-GLUCOSYLTRANSFERASE ALG10"/>
    <property type="match status" value="1"/>
</dbReference>
<evidence type="ECO:0000256" key="4">
    <source>
        <dbReference type="ARBA" id="ARBA00011967"/>
    </source>
</evidence>
<dbReference type="GO" id="GO:0005789">
    <property type="term" value="C:endoplasmic reticulum membrane"/>
    <property type="evidence" value="ECO:0007669"/>
    <property type="project" value="UniProtKB-SubCell"/>
</dbReference>